<sequence>MGCFGSTLSEQEALLRQQKQRSQEIDKVLMKRKKEEANLIRIVLLGAGDSGKSTILKQMRILHDDYFTDMERYHYTHILWLDMIESMKTLIFNARRLRIPLDCDRPDSPLILFKRIIVDTERQHIARAITELWTRDRGIRRCFDQRNKFQLAASAKHYFEIAHKLKDRQYRCTDEDILMGRIKSTGISEHIFQVRDTVLKIFDAGGQRSERRKWIHHFLNMNAIIFVVAVLEYDEVLYEDARVNRMEESMSVFGSICNSRWFANTAIILFLNKTDLLKEKLYKSPFTDYCPEYDGDPLNVDQVIDYYERKILSLNRYPKPIYVHRTCATNTESMAFVLEAVTDLIVQMCLARSGLI</sequence>
<keyword evidence="4 6" id="KW-0342">GTP-binding</keyword>
<name>A0A4V1J3P0_9ASCO</name>
<protein>
    <submittedName>
        <fullName evidence="8">Guanine nucleotide binding protein, alpha subunit</fullName>
    </submittedName>
</protein>
<keyword evidence="3 7" id="KW-0460">Magnesium</keyword>
<feature type="binding site" evidence="7">
    <location>
        <position position="53"/>
    </location>
    <ligand>
        <name>Mg(2+)</name>
        <dbReference type="ChEBI" id="CHEBI:18420"/>
    </ligand>
</feature>
<dbReference type="FunFam" id="3.40.50.300:FF:002307">
    <property type="entry name" value="Guanine nucleotide-binding protein G(k) subunit alpha"/>
    <property type="match status" value="1"/>
</dbReference>
<evidence type="ECO:0000313" key="9">
    <source>
        <dbReference type="Proteomes" id="UP000268321"/>
    </source>
</evidence>
<dbReference type="EMBL" id="ML004429">
    <property type="protein sequence ID" value="RKP32729.1"/>
    <property type="molecule type" value="Genomic_DNA"/>
</dbReference>
<organism evidence="8 9">
    <name type="scientific">Metschnikowia bicuspidata</name>
    <dbReference type="NCBI Taxonomy" id="27322"/>
    <lineage>
        <taxon>Eukaryota</taxon>
        <taxon>Fungi</taxon>
        <taxon>Dikarya</taxon>
        <taxon>Ascomycota</taxon>
        <taxon>Saccharomycotina</taxon>
        <taxon>Pichiomycetes</taxon>
        <taxon>Metschnikowiaceae</taxon>
        <taxon>Metschnikowia</taxon>
    </lineage>
</organism>
<evidence type="ECO:0000256" key="1">
    <source>
        <dbReference type="ARBA" id="ARBA00022723"/>
    </source>
</evidence>
<dbReference type="CDD" id="cd00066">
    <property type="entry name" value="G-alpha"/>
    <property type="match status" value="1"/>
</dbReference>
<evidence type="ECO:0000256" key="3">
    <source>
        <dbReference type="ARBA" id="ARBA00022842"/>
    </source>
</evidence>
<dbReference type="PRINTS" id="PR00318">
    <property type="entry name" value="GPROTEINA"/>
</dbReference>
<evidence type="ECO:0000313" key="8">
    <source>
        <dbReference type="EMBL" id="RKP32729.1"/>
    </source>
</evidence>
<keyword evidence="5" id="KW-0807">Transducer</keyword>
<feature type="binding site" evidence="6">
    <location>
        <position position="328"/>
    </location>
    <ligand>
        <name>GTP</name>
        <dbReference type="ChEBI" id="CHEBI:37565"/>
    </ligand>
</feature>
<dbReference type="GO" id="GO:0001664">
    <property type="term" value="F:G protein-coupled receptor binding"/>
    <property type="evidence" value="ECO:0007669"/>
    <property type="project" value="TreeGrafter"/>
</dbReference>
<dbReference type="PANTHER" id="PTHR10218">
    <property type="entry name" value="GTP-BINDING PROTEIN ALPHA SUBUNIT"/>
    <property type="match status" value="1"/>
</dbReference>
<accession>A0A4V1J3P0</accession>
<dbReference type="GO" id="GO:0005525">
    <property type="term" value="F:GTP binding"/>
    <property type="evidence" value="ECO:0007669"/>
    <property type="project" value="UniProtKB-KW"/>
</dbReference>
<dbReference type="OrthoDB" id="5817230at2759"/>
<keyword evidence="1 7" id="KW-0479">Metal-binding</keyword>
<dbReference type="GO" id="GO:0003924">
    <property type="term" value="F:GTPase activity"/>
    <property type="evidence" value="ECO:0007669"/>
    <property type="project" value="InterPro"/>
</dbReference>
<dbReference type="GO" id="GO:0000750">
    <property type="term" value="P:pheromone-dependent signal transduction involved in conjugation with cellular fusion"/>
    <property type="evidence" value="ECO:0007669"/>
    <property type="project" value="TreeGrafter"/>
</dbReference>
<evidence type="ECO:0000256" key="7">
    <source>
        <dbReference type="PIRSR" id="PIRSR601019-2"/>
    </source>
</evidence>
<evidence type="ECO:0000256" key="4">
    <source>
        <dbReference type="ARBA" id="ARBA00023134"/>
    </source>
</evidence>
<dbReference type="PANTHER" id="PTHR10218:SF302">
    <property type="entry name" value="GUANINE NUCLEOTIDE-BINDING PROTEIN ALPHA-5 SUBUNIT"/>
    <property type="match status" value="1"/>
</dbReference>
<keyword evidence="2 6" id="KW-0547">Nucleotide-binding</keyword>
<dbReference type="PROSITE" id="PS51882">
    <property type="entry name" value="G_ALPHA"/>
    <property type="match status" value="1"/>
</dbReference>
<dbReference type="AlphaFoldDB" id="A0A4V1J3P0"/>
<dbReference type="SMART" id="SM00275">
    <property type="entry name" value="G_alpha"/>
    <property type="match status" value="1"/>
</dbReference>
<dbReference type="GO" id="GO:0005834">
    <property type="term" value="C:heterotrimeric G-protein complex"/>
    <property type="evidence" value="ECO:0007669"/>
    <property type="project" value="TreeGrafter"/>
</dbReference>
<keyword evidence="9" id="KW-1185">Reference proteome</keyword>
<feature type="binding site" evidence="7">
    <location>
        <position position="184"/>
    </location>
    <ligand>
        <name>Mg(2+)</name>
        <dbReference type="ChEBI" id="CHEBI:18420"/>
    </ligand>
</feature>
<dbReference type="Pfam" id="PF00503">
    <property type="entry name" value="G-alpha"/>
    <property type="match status" value="1"/>
</dbReference>
<dbReference type="GO" id="GO:0005737">
    <property type="term" value="C:cytoplasm"/>
    <property type="evidence" value="ECO:0007669"/>
    <property type="project" value="TreeGrafter"/>
</dbReference>
<reference evidence="9" key="1">
    <citation type="journal article" date="2018" name="Nat. Microbiol.">
        <title>Leveraging single-cell genomics to expand the fungal tree of life.</title>
        <authorList>
            <person name="Ahrendt S.R."/>
            <person name="Quandt C.A."/>
            <person name="Ciobanu D."/>
            <person name="Clum A."/>
            <person name="Salamov A."/>
            <person name="Andreopoulos B."/>
            <person name="Cheng J.F."/>
            <person name="Woyke T."/>
            <person name="Pelin A."/>
            <person name="Henrissat B."/>
            <person name="Reynolds N.K."/>
            <person name="Benny G.L."/>
            <person name="Smith M.E."/>
            <person name="James T.Y."/>
            <person name="Grigoriev I.V."/>
        </authorList>
    </citation>
    <scope>NUCLEOTIDE SEQUENCE [LARGE SCALE GENOMIC DNA]</scope>
    <source>
        <strain evidence="9">Baker2002</strain>
    </source>
</reference>
<evidence type="ECO:0000256" key="6">
    <source>
        <dbReference type="PIRSR" id="PIRSR601019-1"/>
    </source>
</evidence>
<dbReference type="SUPFAM" id="SSF47895">
    <property type="entry name" value="Transducin (alpha subunit), insertion domain"/>
    <property type="match status" value="1"/>
</dbReference>
<gene>
    <name evidence="8" type="ORF">METBISCDRAFT_11406</name>
</gene>
<evidence type="ECO:0000256" key="5">
    <source>
        <dbReference type="ARBA" id="ARBA00023224"/>
    </source>
</evidence>
<dbReference type="Gene3D" id="3.40.50.300">
    <property type="entry name" value="P-loop containing nucleotide triphosphate hydrolases"/>
    <property type="match status" value="1"/>
</dbReference>
<proteinExistence type="predicted"/>
<dbReference type="InterPro" id="IPR027417">
    <property type="entry name" value="P-loop_NTPase"/>
</dbReference>
<dbReference type="Gene3D" id="1.10.400.10">
    <property type="entry name" value="GI Alpha 1, domain 2-like"/>
    <property type="match status" value="1"/>
</dbReference>
<dbReference type="InterPro" id="IPR001019">
    <property type="entry name" value="Gprotein_alpha_su"/>
</dbReference>
<dbReference type="InterPro" id="IPR011025">
    <property type="entry name" value="GproteinA_insert"/>
</dbReference>
<dbReference type="GO" id="GO:0007186">
    <property type="term" value="P:G protein-coupled receptor signaling pathway"/>
    <property type="evidence" value="ECO:0007669"/>
    <property type="project" value="InterPro"/>
</dbReference>
<feature type="binding site" evidence="6">
    <location>
        <begin position="272"/>
        <end position="275"/>
    </location>
    <ligand>
        <name>GTP</name>
        <dbReference type="ChEBI" id="CHEBI:37565"/>
    </ligand>
</feature>
<evidence type="ECO:0000256" key="2">
    <source>
        <dbReference type="ARBA" id="ARBA00022741"/>
    </source>
</evidence>
<dbReference type="SUPFAM" id="SSF52540">
    <property type="entry name" value="P-loop containing nucleoside triphosphate hydrolases"/>
    <property type="match status" value="1"/>
</dbReference>
<feature type="binding site" evidence="6">
    <location>
        <begin position="203"/>
        <end position="207"/>
    </location>
    <ligand>
        <name>GTP</name>
        <dbReference type="ChEBI" id="CHEBI:37565"/>
    </ligand>
</feature>
<dbReference type="Proteomes" id="UP000268321">
    <property type="component" value="Unassembled WGS sequence"/>
</dbReference>
<dbReference type="GO" id="GO:0031683">
    <property type="term" value="F:G-protein beta/gamma-subunit complex binding"/>
    <property type="evidence" value="ECO:0007669"/>
    <property type="project" value="InterPro"/>
</dbReference>
<dbReference type="GO" id="GO:0046872">
    <property type="term" value="F:metal ion binding"/>
    <property type="evidence" value="ECO:0007669"/>
    <property type="project" value="UniProtKB-KW"/>
</dbReference>